<dbReference type="EMBL" id="GG657458">
    <property type="protein sequence ID" value="OAT09964.1"/>
    <property type="molecule type" value="Genomic_DNA"/>
</dbReference>
<dbReference type="RefSeq" id="XP_031579090.1">
    <property type="nucleotide sequence ID" value="XM_031722255.1"/>
</dbReference>
<reference evidence="3" key="1">
    <citation type="journal article" date="2015" name="PLoS Genet.">
        <title>The dynamic genome and transcriptome of the human fungal pathogen Blastomyces and close relative Emmonsia.</title>
        <authorList>
            <person name="Munoz J.F."/>
            <person name="Gauthier G.M."/>
            <person name="Desjardins C.A."/>
            <person name="Gallo J.E."/>
            <person name="Holder J."/>
            <person name="Sullivan T.D."/>
            <person name="Marty A.J."/>
            <person name="Carmen J.C."/>
            <person name="Chen Z."/>
            <person name="Ding L."/>
            <person name="Gujja S."/>
            <person name="Magrini V."/>
            <person name="Misas E."/>
            <person name="Mitreva M."/>
            <person name="Priest M."/>
            <person name="Saif S."/>
            <person name="Whiston E.A."/>
            <person name="Young S."/>
            <person name="Zeng Q."/>
            <person name="Goldman W.E."/>
            <person name="Mardis E.R."/>
            <person name="Taylor J.W."/>
            <person name="McEwen J.G."/>
            <person name="Clay O.K."/>
            <person name="Klein B.S."/>
            <person name="Cuomo C.A."/>
        </authorList>
    </citation>
    <scope>NUCLEOTIDE SEQUENCE [LARGE SCALE GENOMIC DNA]</scope>
    <source>
        <strain evidence="3">SLH14081</strain>
    </source>
</reference>
<name>A0A179UPN2_BLAGS</name>
<accession>A0A179UPN2</accession>
<dbReference type="KEGG" id="bgh:BDBG_05651"/>
<evidence type="ECO:0000313" key="2">
    <source>
        <dbReference type="EMBL" id="OAT09964.1"/>
    </source>
</evidence>
<feature type="region of interest" description="Disordered" evidence="1">
    <location>
        <begin position="55"/>
        <end position="76"/>
    </location>
</feature>
<proteinExistence type="predicted"/>
<sequence>MNCVCENCRIISASGSGSGNMDDFGDSKFSNNGRDSSPIFIAAETANDIPRIGGSISISGDTRQAQAADLAGEPGL</sequence>
<protein>
    <submittedName>
        <fullName evidence="2">Uncharacterized protein</fullName>
    </submittedName>
</protein>
<evidence type="ECO:0000313" key="3">
    <source>
        <dbReference type="Proteomes" id="UP000002038"/>
    </source>
</evidence>
<evidence type="ECO:0000256" key="1">
    <source>
        <dbReference type="SAM" id="MobiDB-lite"/>
    </source>
</evidence>
<dbReference type="VEuPathDB" id="FungiDB:BDBG_05651"/>
<dbReference type="Proteomes" id="UP000002038">
    <property type="component" value="Unassembled WGS sequence"/>
</dbReference>
<organism evidence="2 3">
    <name type="scientific">Blastomyces gilchristii (strain SLH14081)</name>
    <name type="common">Blastomyces dermatitidis</name>
    <dbReference type="NCBI Taxonomy" id="559298"/>
    <lineage>
        <taxon>Eukaryota</taxon>
        <taxon>Fungi</taxon>
        <taxon>Dikarya</taxon>
        <taxon>Ascomycota</taxon>
        <taxon>Pezizomycotina</taxon>
        <taxon>Eurotiomycetes</taxon>
        <taxon>Eurotiomycetidae</taxon>
        <taxon>Onygenales</taxon>
        <taxon>Ajellomycetaceae</taxon>
        <taxon>Blastomyces</taxon>
    </lineage>
</organism>
<keyword evidence="3" id="KW-1185">Reference proteome</keyword>
<dbReference type="OrthoDB" id="5089392at2759"/>
<dbReference type="GeneID" id="8503766"/>
<dbReference type="AlphaFoldDB" id="A0A179UPN2"/>
<gene>
    <name evidence="2" type="ORF">BDBG_05651</name>
</gene>